<dbReference type="SUPFAM" id="SSF55486">
    <property type="entry name" value="Metalloproteases ('zincins'), catalytic domain"/>
    <property type="match status" value="1"/>
</dbReference>
<name>A0A0D5A3G9_PROMR</name>
<dbReference type="CDD" id="cd04277">
    <property type="entry name" value="ZnMc_serralysin_like"/>
    <property type="match status" value="1"/>
</dbReference>
<dbReference type="AlphaFoldDB" id="A0A0D5A3G9"/>
<dbReference type="GO" id="GO:0008237">
    <property type="term" value="F:metallopeptidase activity"/>
    <property type="evidence" value="ECO:0007669"/>
    <property type="project" value="InterPro"/>
</dbReference>
<dbReference type="EMBL" id="KJ947871">
    <property type="protein sequence ID" value="AJW30959.1"/>
    <property type="molecule type" value="Genomic_DNA"/>
</dbReference>
<dbReference type="InterPro" id="IPR024079">
    <property type="entry name" value="MetalloPept_cat_dom_sf"/>
</dbReference>
<sequence>MTLEIEALVSQSLKKHAARVMENDNDEKMTFYISDTSGLQSIKHYSINNLGNLEILSTITIDGIEHREIEKKFIRDTLNSLDTIIDIDFIEMFNDDGSELDIYYIKDASSFQVNVAGQTIPQQTSLGSWTDILWKKFNNNIDNSDHQNTLIHEIGHALGLSHPYEDPFNQNWNTDDTVMSYNKGVSGWNTWYTTQDIDALISIWGRENDDGKISLPKETKEYKFKKEDSVYYVKTNIGYEDISNINNIFFNDGELNVEKDIKNVFNLVQGVDHITGKIYRLYNAALGRFPDYQGYNYWIENYNSDLINFEGITQSFIASEEFSRIYGKKVSNESFINSLYSNVLNRLPDSDGFQYWYSQLNQMVDTRTDALIGFSESFENKLLFSNETNIYI</sequence>
<evidence type="ECO:0000259" key="1">
    <source>
        <dbReference type="Pfam" id="PF13946"/>
    </source>
</evidence>
<dbReference type="Pfam" id="PF13946">
    <property type="entry name" value="DUF4214"/>
    <property type="match status" value="1"/>
</dbReference>
<dbReference type="InterPro" id="IPR038255">
    <property type="entry name" value="PBS_linker_sf"/>
</dbReference>
<dbReference type="Gene3D" id="3.40.390.10">
    <property type="entry name" value="Collagenase (Catalytic Domain)"/>
    <property type="match status" value="1"/>
</dbReference>
<reference evidence="2" key="1">
    <citation type="submission" date="2014-06" db="EMBL/GenBank/DDBJ databases">
        <authorList>
            <person name="Berube P.M."/>
        </authorList>
    </citation>
    <scope>NUCLEOTIDE SEQUENCE</scope>
    <source>
        <strain evidence="2">P0903-H212</strain>
    </source>
</reference>
<dbReference type="InterPro" id="IPR034033">
    <property type="entry name" value="Serralysin-like"/>
</dbReference>
<evidence type="ECO:0000313" key="2">
    <source>
        <dbReference type="EMBL" id="AJW30959.1"/>
    </source>
</evidence>
<organism evidence="2">
    <name type="scientific">Prochlorococcus marinus str. P0903-H212</name>
    <dbReference type="NCBI Taxonomy" id="1622208"/>
    <lineage>
        <taxon>Bacteria</taxon>
        <taxon>Bacillati</taxon>
        <taxon>Cyanobacteriota</taxon>
        <taxon>Cyanophyceae</taxon>
        <taxon>Synechococcales</taxon>
        <taxon>Prochlorococcaceae</taxon>
        <taxon>Prochlorococcus</taxon>
    </lineage>
</organism>
<feature type="domain" description="DUF4214" evidence="1">
    <location>
        <begin position="314"/>
        <end position="384"/>
    </location>
</feature>
<proteinExistence type="predicted"/>
<dbReference type="InterPro" id="IPR025282">
    <property type="entry name" value="DUF4214"/>
</dbReference>
<accession>A0A0D5A3G9</accession>
<protein>
    <recommendedName>
        <fullName evidence="1">DUF4214 domain-containing protein</fullName>
    </recommendedName>
</protein>
<dbReference type="Gene3D" id="1.10.3130.20">
    <property type="entry name" value="Phycobilisome linker domain"/>
    <property type="match status" value="1"/>
</dbReference>
<gene>
    <name evidence="2" type="ORF">FA03_0127</name>
</gene>